<dbReference type="AlphaFoldDB" id="A0A5N0T5K7"/>
<dbReference type="CDD" id="cd17040">
    <property type="entry name" value="Ubl_MoaD_like"/>
    <property type="match status" value="1"/>
</dbReference>
<keyword evidence="2" id="KW-1185">Reference proteome</keyword>
<accession>A0A5N0T5K7</accession>
<dbReference type="Proteomes" id="UP000325372">
    <property type="component" value="Unassembled WGS sequence"/>
</dbReference>
<protein>
    <submittedName>
        <fullName evidence="1">MoaD/ThiS family protein</fullName>
    </submittedName>
</protein>
<dbReference type="InterPro" id="IPR012675">
    <property type="entry name" value="Beta-grasp_dom_sf"/>
</dbReference>
<proteinExistence type="predicted"/>
<sequence>MLSGAGAEVTLDVSPPVSVASVLDALEARYPMLRGMVREHVSGERRAKVRFFACRQDVTHLPLDTALPAAVANGDEPLMIIAAISGG</sequence>
<name>A0A5N0T5K7_9GAMM</name>
<evidence type="ECO:0000313" key="2">
    <source>
        <dbReference type="Proteomes" id="UP000325372"/>
    </source>
</evidence>
<gene>
    <name evidence="1" type="ORF">F3N42_13355</name>
</gene>
<dbReference type="EMBL" id="VYXP01000008">
    <property type="protein sequence ID" value="KAA9130335.1"/>
    <property type="molecule type" value="Genomic_DNA"/>
</dbReference>
<comment type="caution">
    <text evidence="1">The sequence shown here is derived from an EMBL/GenBank/DDBJ whole genome shotgun (WGS) entry which is preliminary data.</text>
</comment>
<dbReference type="Gene3D" id="3.10.20.30">
    <property type="match status" value="1"/>
</dbReference>
<evidence type="ECO:0000313" key="1">
    <source>
        <dbReference type="EMBL" id="KAA9130335.1"/>
    </source>
</evidence>
<reference evidence="1 2" key="1">
    <citation type="submission" date="2019-09" db="EMBL/GenBank/DDBJ databases">
        <title>Wenzhouxiangella sp. Genome sequencing and assembly.</title>
        <authorList>
            <person name="Zhang R."/>
        </authorList>
    </citation>
    <scope>NUCLEOTIDE SEQUENCE [LARGE SCALE GENOMIC DNA]</scope>
    <source>
        <strain evidence="1 2">W260</strain>
    </source>
</reference>
<organism evidence="1 2">
    <name type="scientific">Marinihelvus fidelis</name>
    <dbReference type="NCBI Taxonomy" id="2613842"/>
    <lineage>
        <taxon>Bacteria</taxon>
        <taxon>Pseudomonadati</taxon>
        <taxon>Pseudomonadota</taxon>
        <taxon>Gammaproteobacteria</taxon>
        <taxon>Chromatiales</taxon>
        <taxon>Wenzhouxiangellaceae</taxon>
        <taxon>Marinihelvus</taxon>
    </lineage>
</organism>